<proteinExistence type="predicted"/>
<dbReference type="AlphaFoldDB" id="A0A317T1V1"/>
<gene>
    <name evidence="2" type="ORF">C7212DRAFT_83238</name>
</gene>
<evidence type="ECO:0000259" key="1">
    <source>
        <dbReference type="Pfam" id="PF13843"/>
    </source>
</evidence>
<dbReference type="Pfam" id="PF13843">
    <property type="entry name" value="DDE_Tnp_1_7"/>
    <property type="match status" value="1"/>
</dbReference>
<accession>A0A317T1V1</accession>
<reference evidence="2 3" key="1">
    <citation type="submission" date="2018-03" db="EMBL/GenBank/DDBJ databases">
        <title>Genomes of Pezizomycetes fungi and the evolution of truffles.</title>
        <authorList>
            <person name="Murat C."/>
            <person name="Payen T."/>
            <person name="Noel B."/>
            <person name="Kuo A."/>
            <person name="Martin F.M."/>
        </authorList>
    </citation>
    <scope>NUCLEOTIDE SEQUENCE [LARGE SCALE GENOMIC DNA]</scope>
    <source>
        <strain evidence="2">091103-1</strain>
    </source>
</reference>
<feature type="non-terminal residue" evidence="2">
    <location>
        <position position="1"/>
    </location>
</feature>
<evidence type="ECO:0000313" key="3">
    <source>
        <dbReference type="Proteomes" id="UP000246991"/>
    </source>
</evidence>
<dbReference type="PANTHER" id="PTHR46599:SF3">
    <property type="entry name" value="PIGGYBAC TRANSPOSABLE ELEMENT-DERIVED PROTEIN 4"/>
    <property type="match status" value="1"/>
</dbReference>
<comment type="caution">
    <text evidence="2">The sequence shown here is derived from an EMBL/GenBank/DDBJ whole genome shotgun (WGS) entry which is preliminary data.</text>
</comment>
<dbReference type="STRING" id="42249.A0A317T1V1"/>
<keyword evidence="3" id="KW-1185">Reference proteome</keyword>
<organism evidence="2 3">
    <name type="scientific">Tuber magnatum</name>
    <name type="common">white Piedmont truffle</name>
    <dbReference type="NCBI Taxonomy" id="42249"/>
    <lineage>
        <taxon>Eukaryota</taxon>
        <taxon>Fungi</taxon>
        <taxon>Dikarya</taxon>
        <taxon>Ascomycota</taxon>
        <taxon>Pezizomycotina</taxon>
        <taxon>Pezizomycetes</taxon>
        <taxon>Pezizales</taxon>
        <taxon>Tuberaceae</taxon>
        <taxon>Tuber</taxon>
    </lineage>
</organism>
<dbReference type="OrthoDB" id="3555811at2759"/>
<sequence length="150" mass="17000">LPNKPIPEAYKVFALCEHGYTFSFIYISRAELFSGQDLLYEGPGNLHLSPTSRVVLQLALALPYQQYQFTPFCDNCFSNIPLFQALWYYQIAACGTVRPNSAEYPPILKVNKRNSHLPWGTVSGVLPEGRQVLAVIWQDKTLVRLLTTAY</sequence>
<feature type="non-terminal residue" evidence="2">
    <location>
        <position position="150"/>
    </location>
</feature>
<dbReference type="Proteomes" id="UP000246991">
    <property type="component" value="Unassembled WGS sequence"/>
</dbReference>
<feature type="domain" description="PiggyBac transposable element-derived protein" evidence="1">
    <location>
        <begin position="1"/>
        <end position="149"/>
    </location>
</feature>
<evidence type="ECO:0000313" key="2">
    <source>
        <dbReference type="EMBL" id="PWW80668.1"/>
    </source>
</evidence>
<dbReference type="PANTHER" id="PTHR46599">
    <property type="entry name" value="PIGGYBAC TRANSPOSABLE ELEMENT-DERIVED PROTEIN 4"/>
    <property type="match status" value="1"/>
</dbReference>
<protein>
    <recommendedName>
        <fullName evidence="1">PiggyBac transposable element-derived protein domain-containing protein</fullName>
    </recommendedName>
</protein>
<name>A0A317T1V1_9PEZI</name>
<dbReference type="EMBL" id="PYWC01000002">
    <property type="protein sequence ID" value="PWW80668.1"/>
    <property type="molecule type" value="Genomic_DNA"/>
</dbReference>
<dbReference type="InterPro" id="IPR029526">
    <property type="entry name" value="PGBD"/>
</dbReference>